<keyword evidence="3" id="KW-0238">DNA-binding</keyword>
<dbReference type="SUPFAM" id="SSF46955">
    <property type="entry name" value="Putative DNA-binding domain"/>
    <property type="match status" value="1"/>
</dbReference>
<gene>
    <name evidence="7" type="ORF">VN24_13530</name>
</gene>
<dbReference type="HOGENOM" id="CLU_065103_2_1_9"/>
<organism evidence="7 8">
    <name type="scientific">Paenibacillus beijingensis</name>
    <dbReference type="NCBI Taxonomy" id="1126833"/>
    <lineage>
        <taxon>Bacteria</taxon>
        <taxon>Bacillati</taxon>
        <taxon>Bacillota</taxon>
        <taxon>Bacilli</taxon>
        <taxon>Bacillales</taxon>
        <taxon>Paenibacillaceae</taxon>
        <taxon>Paenibacillus</taxon>
    </lineage>
</organism>
<dbReference type="InterPro" id="IPR011256">
    <property type="entry name" value="Reg_factor_effector_dom_sf"/>
</dbReference>
<protein>
    <recommendedName>
        <fullName evidence="6">HTH merR-type domain-containing protein</fullName>
    </recommendedName>
</protein>
<dbReference type="Pfam" id="PF13411">
    <property type="entry name" value="MerR_1"/>
    <property type="match status" value="1"/>
</dbReference>
<dbReference type="SMART" id="SM00422">
    <property type="entry name" value="HTH_MERR"/>
    <property type="match status" value="1"/>
</dbReference>
<evidence type="ECO:0000256" key="4">
    <source>
        <dbReference type="ARBA" id="ARBA00023163"/>
    </source>
</evidence>
<evidence type="ECO:0000256" key="3">
    <source>
        <dbReference type="ARBA" id="ARBA00023125"/>
    </source>
</evidence>
<keyword evidence="4" id="KW-0804">Transcription</keyword>
<dbReference type="PANTHER" id="PTHR30204:SF69">
    <property type="entry name" value="MERR-FAMILY TRANSCRIPTIONAL REGULATOR"/>
    <property type="match status" value="1"/>
</dbReference>
<dbReference type="OrthoDB" id="9773308at2"/>
<dbReference type="PROSITE" id="PS50937">
    <property type="entry name" value="HTH_MERR_2"/>
    <property type="match status" value="1"/>
</dbReference>
<dbReference type="Pfam" id="PF06445">
    <property type="entry name" value="GyrI-like"/>
    <property type="match status" value="1"/>
</dbReference>
<dbReference type="Proteomes" id="UP000032633">
    <property type="component" value="Chromosome"/>
</dbReference>
<proteinExistence type="predicted"/>
<reference evidence="8" key="2">
    <citation type="submission" date="2015-03" db="EMBL/GenBank/DDBJ databases">
        <title>Genome sequence of Paenibacillus beijingensis strain DSM 24997T.</title>
        <authorList>
            <person name="Kwak Y."/>
            <person name="Shin J.-H."/>
        </authorList>
    </citation>
    <scope>NUCLEOTIDE SEQUENCE [LARGE SCALE GENOMIC DNA]</scope>
    <source>
        <strain evidence="8">DSM 24997</strain>
    </source>
</reference>
<evidence type="ECO:0000256" key="5">
    <source>
        <dbReference type="SAM" id="Coils"/>
    </source>
</evidence>
<keyword evidence="5" id="KW-0175">Coiled coil</keyword>
<keyword evidence="2" id="KW-0805">Transcription regulation</keyword>
<dbReference type="GO" id="GO:0003700">
    <property type="term" value="F:DNA-binding transcription factor activity"/>
    <property type="evidence" value="ECO:0007669"/>
    <property type="project" value="InterPro"/>
</dbReference>
<dbReference type="AlphaFoldDB" id="A0A0D5NK64"/>
<dbReference type="STRING" id="1126833.VN24_13530"/>
<evidence type="ECO:0000256" key="2">
    <source>
        <dbReference type="ARBA" id="ARBA00023015"/>
    </source>
</evidence>
<feature type="coiled-coil region" evidence="5">
    <location>
        <begin position="83"/>
        <end position="117"/>
    </location>
</feature>
<dbReference type="RefSeq" id="WP_045670831.1">
    <property type="nucleotide sequence ID" value="NZ_CP011058.1"/>
</dbReference>
<evidence type="ECO:0000259" key="6">
    <source>
        <dbReference type="PROSITE" id="PS50937"/>
    </source>
</evidence>
<dbReference type="GO" id="GO:0003677">
    <property type="term" value="F:DNA binding"/>
    <property type="evidence" value="ECO:0007669"/>
    <property type="project" value="UniProtKB-KW"/>
</dbReference>
<dbReference type="SUPFAM" id="SSF55136">
    <property type="entry name" value="Probable bacterial effector-binding domain"/>
    <property type="match status" value="1"/>
</dbReference>
<dbReference type="InterPro" id="IPR010499">
    <property type="entry name" value="AraC_E-bd"/>
</dbReference>
<keyword evidence="1" id="KW-0678">Repressor</keyword>
<evidence type="ECO:0000313" key="8">
    <source>
        <dbReference type="Proteomes" id="UP000032633"/>
    </source>
</evidence>
<evidence type="ECO:0000313" key="7">
    <source>
        <dbReference type="EMBL" id="AJY75402.1"/>
    </source>
</evidence>
<dbReference type="Gene3D" id="3.20.80.10">
    <property type="entry name" value="Regulatory factor, effector binding domain"/>
    <property type="match status" value="1"/>
</dbReference>
<dbReference type="EMBL" id="CP011058">
    <property type="protein sequence ID" value="AJY75402.1"/>
    <property type="molecule type" value="Genomic_DNA"/>
</dbReference>
<feature type="domain" description="HTH merR-type" evidence="6">
    <location>
        <begin position="6"/>
        <end position="76"/>
    </location>
</feature>
<name>A0A0D5NK64_9BACL</name>
<dbReference type="InterPro" id="IPR029442">
    <property type="entry name" value="GyrI-like"/>
</dbReference>
<dbReference type="CDD" id="cd01107">
    <property type="entry name" value="HTH_BmrR"/>
    <property type="match status" value="1"/>
</dbReference>
<keyword evidence="8" id="KW-1185">Reference proteome</keyword>
<dbReference type="PANTHER" id="PTHR30204">
    <property type="entry name" value="REDOX-CYCLING DRUG-SENSING TRANSCRIPTIONAL ACTIVATOR SOXR"/>
    <property type="match status" value="1"/>
</dbReference>
<dbReference type="KEGG" id="pbj:VN24_13530"/>
<dbReference type="InterPro" id="IPR000551">
    <property type="entry name" value="MerR-type_HTH_dom"/>
</dbReference>
<dbReference type="PATRIC" id="fig|1126833.4.peg.2950"/>
<dbReference type="InterPro" id="IPR047057">
    <property type="entry name" value="MerR_fam"/>
</dbReference>
<reference evidence="7 8" key="1">
    <citation type="journal article" date="2015" name="J. Biotechnol.">
        <title>Complete genome sequence of Paenibacillus beijingensis 7188(T) (=DSM 24997(T)), a novel rhizobacterium from jujube garden soil.</title>
        <authorList>
            <person name="Kwak Y."/>
            <person name="Shin J.H."/>
        </authorList>
    </citation>
    <scope>NUCLEOTIDE SEQUENCE [LARGE SCALE GENOMIC DNA]</scope>
    <source>
        <strain evidence="7 8">DSM 24997</strain>
    </source>
</reference>
<evidence type="ECO:0000256" key="1">
    <source>
        <dbReference type="ARBA" id="ARBA00022491"/>
    </source>
</evidence>
<dbReference type="Gene3D" id="1.10.1660.10">
    <property type="match status" value="1"/>
</dbReference>
<dbReference type="SMART" id="SM00871">
    <property type="entry name" value="AraC_E_bind"/>
    <property type="match status" value="1"/>
</dbReference>
<sequence>MLHDQLYTIGHTARICGISIQTLRYYDKIGLVHPSHTDNQSNYRYYSNRDILQIKVVQDMKRLHFSLDQIGQIISSGGLEGLMAVMRDKHNETKDEIERLRQTAVSIEKRMDQIESLLRVNEKFGTADFLIDLKSLPARTVAFDRRRSECGMEASIVRFTGLFGTIESHGLASQGFMMTIYHENILTFDRSDSDLELCIPVSGGAPASLPFIRVIPGGTYITAVYSGTPNEESCKKIYRELTDWARTHGYCESGPAIEQYLVDLSQMLDPDEYIVELQLPVTKC</sequence>
<accession>A0A0D5NK64</accession>
<dbReference type="InterPro" id="IPR009061">
    <property type="entry name" value="DNA-bd_dom_put_sf"/>
</dbReference>